<dbReference type="Gene3D" id="3.40.50.150">
    <property type="entry name" value="Vaccinia Virus protein VP39"/>
    <property type="match status" value="1"/>
</dbReference>
<gene>
    <name evidence="1" type="ORF">LO55_1170</name>
</gene>
<dbReference type="Pfam" id="PF13489">
    <property type="entry name" value="Methyltransf_23"/>
    <property type="match status" value="1"/>
</dbReference>
<dbReference type="RefSeq" id="WP_083415185.1">
    <property type="nucleotide sequence ID" value="NZ_JRYB01000001.1"/>
</dbReference>
<dbReference type="AlphaFoldDB" id="A0A1S2N870"/>
<dbReference type="Proteomes" id="UP000180246">
    <property type="component" value="Unassembled WGS sequence"/>
</dbReference>
<protein>
    <submittedName>
        <fullName evidence="1">Mycolic acid cyclopropane synthetase family protein</fullName>
    </submittedName>
</protein>
<organism evidence="1 2">
    <name type="scientific">Massilia timonae</name>
    <dbReference type="NCBI Taxonomy" id="47229"/>
    <lineage>
        <taxon>Bacteria</taxon>
        <taxon>Pseudomonadati</taxon>
        <taxon>Pseudomonadota</taxon>
        <taxon>Betaproteobacteria</taxon>
        <taxon>Burkholderiales</taxon>
        <taxon>Oxalobacteraceae</taxon>
        <taxon>Telluria group</taxon>
        <taxon>Massilia</taxon>
    </lineage>
</organism>
<dbReference type="CDD" id="cd02440">
    <property type="entry name" value="AdoMet_MTases"/>
    <property type="match status" value="1"/>
</dbReference>
<reference evidence="1 2" key="1">
    <citation type="submission" date="2014-10" db="EMBL/GenBank/DDBJ databases">
        <authorList>
            <person name="Seo M.-J."/>
            <person name="Seok Y.J."/>
            <person name="Cha I.-T."/>
        </authorList>
    </citation>
    <scope>NUCLEOTIDE SEQUENCE [LARGE SCALE GENOMIC DNA]</scope>
    <source>
        <strain evidence="1 2">NEU</strain>
    </source>
</reference>
<dbReference type="PANTHER" id="PTHR43861:SF6">
    <property type="entry name" value="METHYLTRANSFERASE TYPE 11"/>
    <property type="match status" value="1"/>
</dbReference>
<evidence type="ECO:0000313" key="2">
    <source>
        <dbReference type="Proteomes" id="UP000180246"/>
    </source>
</evidence>
<sequence length="311" mass="35092">MPERICPACHADDTEAVDSVDRADLIRSYRQKGIEVGAYLHSGSITLCHCHHCELGFFDPACVGDGLFYEQLQTQDWYYQDDKPEYAQAATLVRQDSSVLEVGCGKGAFRRWLPQSIRYTGLEFNDEAIQKARAAGLDVRKQPVEEHAAVGSRYDVVCAFQVLEHVEHPKQFFHACVQALEPGGILMIAVPAQDSFLAIAPNSPLNMPPHHVTRWTDRALTNLAHSEGLREVDIWHEPVADFHRDWHATTLAYHALTRFGLYQPRLIDNSVRYRLLARMVRLPAVRRYLVRSALKASPRLAVGHTVMLIAS</sequence>
<dbReference type="SUPFAM" id="SSF53335">
    <property type="entry name" value="S-adenosyl-L-methionine-dependent methyltransferases"/>
    <property type="match status" value="1"/>
</dbReference>
<evidence type="ECO:0000313" key="1">
    <source>
        <dbReference type="EMBL" id="OIJ41286.1"/>
    </source>
</evidence>
<proteinExistence type="predicted"/>
<dbReference type="PANTHER" id="PTHR43861">
    <property type="entry name" value="TRANS-ACONITATE 2-METHYLTRANSFERASE-RELATED"/>
    <property type="match status" value="1"/>
</dbReference>
<dbReference type="InterPro" id="IPR029063">
    <property type="entry name" value="SAM-dependent_MTases_sf"/>
</dbReference>
<name>A0A1S2N870_9BURK</name>
<accession>A0A1S2N870</accession>
<dbReference type="EMBL" id="JRYB01000001">
    <property type="protein sequence ID" value="OIJ41286.1"/>
    <property type="molecule type" value="Genomic_DNA"/>
</dbReference>
<comment type="caution">
    <text evidence="1">The sequence shown here is derived from an EMBL/GenBank/DDBJ whole genome shotgun (WGS) entry which is preliminary data.</text>
</comment>